<dbReference type="PROSITE" id="PS50222">
    <property type="entry name" value="EF_HAND_2"/>
    <property type="match status" value="1"/>
</dbReference>
<dbReference type="RefSeq" id="WP_126673678.1">
    <property type="nucleotide sequence ID" value="NZ_RYZR01000005.1"/>
</dbReference>
<organism evidence="3 4">
    <name type="scientific">Dyella dinghuensis</name>
    <dbReference type="NCBI Taxonomy" id="1920169"/>
    <lineage>
        <taxon>Bacteria</taxon>
        <taxon>Pseudomonadati</taxon>
        <taxon>Pseudomonadota</taxon>
        <taxon>Gammaproteobacteria</taxon>
        <taxon>Lysobacterales</taxon>
        <taxon>Rhodanobacteraceae</taxon>
        <taxon>Dyella</taxon>
    </lineage>
</organism>
<evidence type="ECO:0000256" key="1">
    <source>
        <dbReference type="SAM" id="SignalP"/>
    </source>
</evidence>
<dbReference type="Gene3D" id="1.10.238.10">
    <property type="entry name" value="EF-hand"/>
    <property type="match status" value="1"/>
</dbReference>
<reference evidence="3 4" key="1">
    <citation type="submission" date="2018-12" db="EMBL/GenBank/DDBJ databases">
        <title>Dyella dinghuensis sp. nov. DHOA06 and Dyella choica sp. nov. 4M-K27, isolated from forest soil.</title>
        <authorList>
            <person name="Qiu L.-H."/>
            <person name="Gao Z.-H."/>
        </authorList>
    </citation>
    <scope>NUCLEOTIDE SEQUENCE [LARGE SCALE GENOMIC DNA]</scope>
    <source>
        <strain evidence="3 4">DHOA06</strain>
    </source>
</reference>
<protein>
    <submittedName>
        <fullName evidence="3">EF-hand domain-containing protein</fullName>
    </submittedName>
</protein>
<evidence type="ECO:0000313" key="3">
    <source>
        <dbReference type="EMBL" id="RUL64398.1"/>
    </source>
</evidence>
<feature type="domain" description="EF-hand" evidence="2">
    <location>
        <begin position="32"/>
        <end position="67"/>
    </location>
</feature>
<dbReference type="InterPro" id="IPR002048">
    <property type="entry name" value="EF_hand_dom"/>
</dbReference>
<evidence type="ECO:0000259" key="2">
    <source>
        <dbReference type="PROSITE" id="PS50222"/>
    </source>
</evidence>
<dbReference type="Pfam" id="PF13202">
    <property type="entry name" value="EF-hand_5"/>
    <property type="match status" value="2"/>
</dbReference>
<evidence type="ECO:0000313" key="4">
    <source>
        <dbReference type="Proteomes" id="UP000267077"/>
    </source>
</evidence>
<dbReference type="GO" id="GO:0005509">
    <property type="term" value="F:calcium ion binding"/>
    <property type="evidence" value="ECO:0007669"/>
    <property type="project" value="InterPro"/>
</dbReference>
<dbReference type="OrthoDB" id="5955561at2"/>
<dbReference type="EMBL" id="RYZR01000005">
    <property type="protein sequence ID" value="RUL64398.1"/>
    <property type="molecule type" value="Genomic_DNA"/>
</dbReference>
<dbReference type="SUPFAM" id="SSF47473">
    <property type="entry name" value="EF-hand"/>
    <property type="match status" value="1"/>
</dbReference>
<dbReference type="InterPro" id="IPR011992">
    <property type="entry name" value="EF-hand-dom_pair"/>
</dbReference>
<keyword evidence="4" id="KW-1185">Reference proteome</keyword>
<dbReference type="AlphaFoldDB" id="A0A3S0S440"/>
<keyword evidence="1" id="KW-0732">Signal</keyword>
<name>A0A3S0S440_9GAMM</name>
<proteinExistence type="predicted"/>
<sequence length="105" mass="11423">MRRFATVILTAFCISALPMPSIAQTGVTQIARNVREIDKNFDVADKNHDGKLTREEAQSGSTPMIANHFDAIDADHKGYVTKSDVHAFIQRNLTRGHAAAASSSP</sequence>
<feature type="chain" id="PRO_5018553327" evidence="1">
    <location>
        <begin position="24"/>
        <end position="105"/>
    </location>
</feature>
<feature type="signal peptide" evidence="1">
    <location>
        <begin position="1"/>
        <end position="23"/>
    </location>
</feature>
<dbReference type="Proteomes" id="UP000267077">
    <property type="component" value="Unassembled WGS sequence"/>
</dbReference>
<comment type="caution">
    <text evidence="3">The sequence shown here is derived from an EMBL/GenBank/DDBJ whole genome shotgun (WGS) entry which is preliminary data.</text>
</comment>
<gene>
    <name evidence="3" type="ORF">EKH79_10215</name>
</gene>
<accession>A0A3S0S440</accession>